<dbReference type="InterPro" id="IPR022572">
    <property type="entry name" value="DNA_rep/recomb_RecO_N"/>
</dbReference>
<organism evidence="10 11">
    <name type="scientific">Biformimicrobium ophioploci</name>
    <dbReference type="NCBI Taxonomy" id="3036711"/>
    <lineage>
        <taxon>Bacteria</taxon>
        <taxon>Pseudomonadati</taxon>
        <taxon>Pseudomonadota</taxon>
        <taxon>Gammaproteobacteria</taxon>
        <taxon>Cellvibrionales</taxon>
        <taxon>Microbulbiferaceae</taxon>
        <taxon>Biformimicrobium</taxon>
    </lineage>
</organism>
<evidence type="ECO:0000259" key="9">
    <source>
        <dbReference type="Pfam" id="PF11967"/>
    </source>
</evidence>
<dbReference type="InterPro" id="IPR037278">
    <property type="entry name" value="ARFGAP/RecO"/>
</dbReference>
<dbReference type="SUPFAM" id="SSF57863">
    <property type="entry name" value="ArfGap/RecO-like zinc finger"/>
    <property type="match status" value="1"/>
</dbReference>
<dbReference type="PANTHER" id="PTHR33991">
    <property type="entry name" value="DNA REPAIR PROTEIN RECO"/>
    <property type="match status" value="1"/>
</dbReference>
<dbReference type="InterPro" id="IPR003717">
    <property type="entry name" value="RecO"/>
</dbReference>
<reference evidence="10 11" key="1">
    <citation type="submission" date="2023-04" db="EMBL/GenBank/DDBJ databases">
        <title>Marinobulbifer ophiurae gen. nov., sp. Nov., isolate from tissue of brittle star Ophioplocus japonicus.</title>
        <authorList>
            <person name="Kawano K."/>
            <person name="Sawayama S."/>
            <person name="Nakagawa S."/>
        </authorList>
    </citation>
    <scope>NUCLEOTIDE SEQUENCE [LARGE SCALE GENOMIC DNA]</scope>
    <source>
        <strain evidence="10 11">NKW57</strain>
    </source>
</reference>
<evidence type="ECO:0000256" key="1">
    <source>
        <dbReference type="ARBA" id="ARBA00003065"/>
    </source>
</evidence>
<dbReference type="Pfam" id="PF11967">
    <property type="entry name" value="RecO_N"/>
    <property type="match status" value="1"/>
</dbReference>
<dbReference type="SUPFAM" id="SSF50249">
    <property type="entry name" value="Nucleic acid-binding proteins"/>
    <property type="match status" value="1"/>
</dbReference>
<accession>A0ABQ6LZX1</accession>
<dbReference type="NCBIfam" id="TIGR00613">
    <property type="entry name" value="reco"/>
    <property type="match status" value="1"/>
</dbReference>
<dbReference type="HAMAP" id="MF_00201">
    <property type="entry name" value="RecO"/>
    <property type="match status" value="1"/>
</dbReference>
<evidence type="ECO:0000313" key="10">
    <source>
        <dbReference type="EMBL" id="GMG87601.1"/>
    </source>
</evidence>
<evidence type="ECO:0000313" key="11">
    <source>
        <dbReference type="Proteomes" id="UP001224392"/>
    </source>
</evidence>
<evidence type="ECO:0000256" key="3">
    <source>
        <dbReference type="ARBA" id="ARBA00021310"/>
    </source>
</evidence>
<evidence type="ECO:0000256" key="6">
    <source>
        <dbReference type="ARBA" id="ARBA00023204"/>
    </source>
</evidence>
<dbReference type="RefSeq" id="WP_285764219.1">
    <property type="nucleotide sequence ID" value="NZ_BSYJ01000003.1"/>
</dbReference>
<evidence type="ECO:0000256" key="5">
    <source>
        <dbReference type="ARBA" id="ARBA00023172"/>
    </source>
</evidence>
<dbReference type="PANTHER" id="PTHR33991:SF1">
    <property type="entry name" value="DNA REPAIR PROTEIN RECO"/>
    <property type="match status" value="1"/>
</dbReference>
<evidence type="ECO:0000256" key="4">
    <source>
        <dbReference type="ARBA" id="ARBA00022763"/>
    </source>
</evidence>
<evidence type="ECO:0000256" key="2">
    <source>
        <dbReference type="ARBA" id="ARBA00007452"/>
    </source>
</evidence>
<keyword evidence="6 8" id="KW-0234">DNA repair</keyword>
<evidence type="ECO:0000256" key="8">
    <source>
        <dbReference type="HAMAP-Rule" id="MF_00201"/>
    </source>
</evidence>
<keyword evidence="11" id="KW-1185">Reference proteome</keyword>
<keyword evidence="4 8" id="KW-0227">DNA damage</keyword>
<evidence type="ECO:0000256" key="7">
    <source>
        <dbReference type="ARBA" id="ARBA00033409"/>
    </source>
</evidence>
<keyword evidence="5 8" id="KW-0233">DNA recombination</keyword>
<comment type="caution">
    <text evidence="10">The sequence shown here is derived from an EMBL/GenBank/DDBJ whole genome shotgun (WGS) entry which is preliminary data.</text>
</comment>
<sequence>MTQDRLQPAFVLHTRPFRDSSLLVDLLSTDLGLVRCVARGARQGKRRREHSLQPFSPLLVELLGRGDLKTLGRHESAGAPNWLKGKCLYAGLYANELMVRLLPVAETNVQVFAAYQQLLQQLVSGEQAMEAALRRFEVQLLDSIGFLPPLTRCNGDTLAIEPQSLYALVPDSGFRLVAGGAESQRYFEYHGKTLLAMAAGDYSDEGVLQEAKRLVRNLLAPHLGDRPLQSRELFRQVYDR</sequence>
<dbReference type="EMBL" id="BSYJ01000003">
    <property type="protein sequence ID" value="GMG87601.1"/>
    <property type="molecule type" value="Genomic_DNA"/>
</dbReference>
<comment type="function">
    <text evidence="1 8">Involved in DNA repair and RecF pathway recombination.</text>
</comment>
<protein>
    <recommendedName>
        <fullName evidence="3 8">DNA repair protein RecO</fullName>
    </recommendedName>
    <alternativeName>
        <fullName evidence="7 8">Recombination protein O</fullName>
    </alternativeName>
</protein>
<comment type="similarity">
    <text evidence="2 8">Belongs to the RecO family.</text>
</comment>
<dbReference type="Pfam" id="PF02565">
    <property type="entry name" value="RecO_C"/>
    <property type="match status" value="1"/>
</dbReference>
<proteinExistence type="inferred from homology"/>
<feature type="domain" description="DNA replication/recombination mediator RecO N-terminal" evidence="9">
    <location>
        <begin position="7"/>
        <end position="74"/>
    </location>
</feature>
<dbReference type="InterPro" id="IPR042242">
    <property type="entry name" value="RecO_C"/>
</dbReference>
<gene>
    <name evidence="8 10" type="primary">recO</name>
    <name evidence="10" type="ORF">MNKW57_19220</name>
</gene>
<dbReference type="Proteomes" id="UP001224392">
    <property type="component" value="Unassembled WGS sequence"/>
</dbReference>
<dbReference type="InterPro" id="IPR012340">
    <property type="entry name" value="NA-bd_OB-fold"/>
</dbReference>
<dbReference type="Gene3D" id="1.20.1440.120">
    <property type="entry name" value="Recombination protein O, C-terminal domain"/>
    <property type="match status" value="1"/>
</dbReference>
<dbReference type="Gene3D" id="2.40.50.140">
    <property type="entry name" value="Nucleic acid-binding proteins"/>
    <property type="match status" value="1"/>
</dbReference>
<name>A0ABQ6LZX1_9GAMM</name>